<dbReference type="AlphaFoldDB" id="A0A5E4QAW6"/>
<dbReference type="InterPro" id="IPR029138">
    <property type="entry name" value="SNAPC5"/>
</dbReference>
<gene>
    <name evidence="1" type="ORF">LSINAPIS_LOCUS6635</name>
</gene>
<proteinExistence type="predicted"/>
<dbReference type="Proteomes" id="UP000324832">
    <property type="component" value="Unassembled WGS sequence"/>
</dbReference>
<dbReference type="GO" id="GO:0006384">
    <property type="term" value="P:transcription initiation at RNA polymerase III promoter"/>
    <property type="evidence" value="ECO:0007669"/>
    <property type="project" value="InterPro"/>
</dbReference>
<reference evidence="1 2" key="1">
    <citation type="submission" date="2017-07" db="EMBL/GenBank/DDBJ databases">
        <authorList>
            <person name="Talla V."/>
            <person name="Backstrom N."/>
        </authorList>
    </citation>
    <scope>NUCLEOTIDE SEQUENCE [LARGE SCALE GENOMIC DNA]</scope>
</reference>
<dbReference type="GO" id="GO:0005634">
    <property type="term" value="C:nucleus"/>
    <property type="evidence" value="ECO:0007669"/>
    <property type="project" value="InterPro"/>
</dbReference>
<dbReference type="Pfam" id="PF15497">
    <property type="entry name" value="SNAPC5"/>
    <property type="match status" value="1"/>
</dbReference>
<sequence>MSKYTVFNLHRRIAEESQLLAEEKWLIKTLAKIKNERNSLQIERLELESMKLRQSGTLTSNVNDTASTKSVVNLMHNAQSAHSGDQIIFDCIENNHGNNDCNTEPLNLRVTNSVFGDMCLDENCFEEEEDDDEDDAAMDMIMDINMMMNGQSKQ</sequence>
<dbReference type="GO" id="GO:0006366">
    <property type="term" value="P:transcription by RNA polymerase II"/>
    <property type="evidence" value="ECO:0007669"/>
    <property type="project" value="InterPro"/>
</dbReference>
<evidence type="ECO:0000313" key="1">
    <source>
        <dbReference type="EMBL" id="VVC94750.1"/>
    </source>
</evidence>
<dbReference type="EMBL" id="FZQP02002114">
    <property type="protein sequence ID" value="VVC94750.1"/>
    <property type="molecule type" value="Genomic_DNA"/>
</dbReference>
<name>A0A5E4QAW6_9NEOP</name>
<evidence type="ECO:0000313" key="2">
    <source>
        <dbReference type="Proteomes" id="UP000324832"/>
    </source>
</evidence>
<protein>
    <submittedName>
        <fullName evidence="1">Uncharacterized protein</fullName>
    </submittedName>
</protein>
<organism evidence="1 2">
    <name type="scientific">Leptidea sinapis</name>
    <dbReference type="NCBI Taxonomy" id="189913"/>
    <lineage>
        <taxon>Eukaryota</taxon>
        <taxon>Metazoa</taxon>
        <taxon>Ecdysozoa</taxon>
        <taxon>Arthropoda</taxon>
        <taxon>Hexapoda</taxon>
        <taxon>Insecta</taxon>
        <taxon>Pterygota</taxon>
        <taxon>Neoptera</taxon>
        <taxon>Endopterygota</taxon>
        <taxon>Lepidoptera</taxon>
        <taxon>Glossata</taxon>
        <taxon>Ditrysia</taxon>
        <taxon>Papilionoidea</taxon>
        <taxon>Pieridae</taxon>
        <taxon>Dismorphiinae</taxon>
        <taxon>Leptidea</taxon>
    </lineage>
</organism>
<accession>A0A5E4QAW6</accession>
<keyword evidence="2" id="KW-1185">Reference proteome</keyword>